<dbReference type="AlphaFoldDB" id="A0A6C0BCX9"/>
<reference evidence="1" key="1">
    <citation type="journal article" date="2020" name="Nature">
        <title>Giant virus diversity and host interactions through global metagenomics.</title>
        <authorList>
            <person name="Schulz F."/>
            <person name="Roux S."/>
            <person name="Paez-Espino D."/>
            <person name="Jungbluth S."/>
            <person name="Walsh D.A."/>
            <person name="Denef V.J."/>
            <person name="McMahon K.D."/>
            <person name="Konstantinidis K.T."/>
            <person name="Eloe-Fadrosh E.A."/>
            <person name="Kyrpides N.C."/>
            <person name="Woyke T."/>
        </authorList>
    </citation>
    <scope>NUCLEOTIDE SEQUENCE</scope>
    <source>
        <strain evidence="1">GVMAG-M-3300010160-4</strain>
    </source>
</reference>
<proteinExistence type="predicted"/>
<sequence length="204" mass="24130">MHKLKYKTDIDGEDFNEIETHQLLKFYQNIEDETLFGEYLAELLEKEPEPFLLLSSLVLKYTADDSFPKNLKDDFMNSLSEQLIIMINLLDHQISEYEKIFISKNFDFCLLLVKIIVDREDFEILDYLINSELESYDGSQKIEPFIPDLLILIDASLIHSSISTIISNENWNMYLDYLDFLVEEEDLRDYIIENGCETIVEYYS</sequence>
<accession>A0A6C0BCX9</accession>
<evidence type="ECO:0000313" key="1">
    <source>
        <dbReference type="EMBL" id="QHS89966.1"/>
    </source>
</evidence>
<protein>
    <submittedName>
        <fullName evidence="1">Uncharacterized protein</fullName>
    </submittedName>
</protein>
<organism evidence="1">
    <name type="scientific">viral metagenome</name>
    <dbReference type="NCBI Taxonomy" id="1070528"/>
    <lineage>
        <taxon>unclassified sequences</taxon>
        <taxon>metagenomes</taxon>
        <taxon>organismal metagenomes</taxon>
    </lineage>
</organism>
<dbReference type="EMBL" id="MN739122">
    <property type="protein sequence ID" value="QHS89966.1"/>
    <property type="molecule type" value="Genomic_DNA"/>
</dbReference>
<name>A0A6C0BCX9_9ZZZZ</name>